<dbReference type="PANTHER" id="PTHR45918:SF1">
    <property type="entry name" value="ALPHA-1,3_1,6-MANNOSYLTRANSFERASE ALG2"/>
    <property type="match status" value="1"/>
</dbReference>
<sequence length="391" mass="45020">MNHNDKEHFQLQTQNFKVAIVHDWMFSRRGGERVLEQILNLFPQADFYYLFGKPKEVLKLKHAHKFIPSFLSKIPFIEKLYKLLLPMLPIAAESFDLSNYDLIISSSSCVAKGIIPPPLAIHISYIHSPMRYAWDQEHRYFSKAPKFSRPLEILRRFLLNRLRIWDVTSAVRIDKMITNSNFVARRCALYYGKTPEVVYPPINIKFFNIANQKEVYSSQKRKVLLFGAWTPYKKMYESLKILLENGIPVIAAGQGSELLKAQKDFSKKVTFYINPKDDEIPNIYSQAHTLLFPAIEDFGIVPLEATAAGLWVVAPNQGGTKETVINNVTGFTFDESSKESMINAVKLSLKKEITLTDKNNMFSQVEKFSEEIFQKKFTKTVLESIQNAKGF</sequence>
<comment type="caution">
    <text evidence="3">The sequence shown here is derived from an EMBL/GenBank/DDBJ whole genome shotgun (WGS) entry which is preliminary data.</text>
</comment>
<proteinExistence type="predicted"/>
<dbReference type="EMBL" id="WFLM01000001">
    <property type="protein sequence ID" value="KAB8041023.1"/>
    <property type="molecule type" value="Genomic_DNA"/>
</dbReference>
<dbReference type="Proteomes" id="UP000437748">
    <property type="component" value="Unassembled WGS sequence"/>
</dbReference>
<dbReference type="PANTHER" id="PTHR45918">
    <property type="entry name" value="ALPHA-1,3/1,6-MANNOSYLTRANSFERASE ALG2"/>
    <property type="match status" value="1"/>
</dbReference>
<organism evidence="3 4">
    <name type="scientific">Silvanigrella paludirubra</name>
    <dbReference type="NCBI Taxonomy" id="2499159"/>
    <lineage>
        <taxon>Bacteria</taxon>
        <taxon>Pseudomonadati</taxon>
        <taxon>Bdellovibrionota</taxon>
        <taxon>Oligoflexia</taxon>
        <taxon>Silvanigrellales</taxon>
        <taxon>Silvanigrellaceae</taxon>
        <taxon>Silvanigrella</taxon>
    </lineage>
</organism>
<keyword evidence="1 3" id="KW-0808">Transferase</keyword>
<accession>A0A6N6VX04</accession>
<evidence type="ECO:0000259" key="2">
    <source>
        <dbReference type="Pfam" id="PF00534"/>
    </source>
</evidence>
<reference evidence="3 4" key="1">
    <citation type="submission" date="2019-10" db="EMBL/GenBank/DDBJ databases">
        <title>New species of Slilvanegrellaceae.</title>
        <authorList>
            <person name="Pitt A."/>
            <person name="Hahn M.W."/>
        </authorList>
    </citation>
    <scope>NUCLEOTIDE SEQUENCE [LARGE SCALE GENOMIC DNA]</scope>
    <source>
        <strain evidence="3 4">SP-Ram-0.45-NSY-1</strain>
    </source>
</reference>
<dbReference type="Gene3D" id="3.40.50.2000">
    <property type="entry name" value="Glycogen Phosphorylase B"/>
    <property type="match status" value="2"/>
</dbReference>
<keyword evidence="4" id="KW-1185">Reference proteome</keyword>
<dbReference type="RefSeq" id="WP_153418546.1">
    <property type="nucleotide sequence ID" value="NZ_WFLM01000001.1"/>
</dbReference>
<dbReference type="InterPro" id="IPR001296">
    <property type="entry name" value="Glyco_trans_1"/>
</dbReference>
<protein>
    <submittedName>
        <fullName evidence="3">Glycosyltransferase</fullName>
    </submittedName>
</protein>
<dbReference type="Pfam" id="PF00534">
    <property type="entry name" value="Glycos_transf_1"/>
    <property type="match status" value="1"/>
</dbReference>
<dbReference type="GO" id="GO:0004378">
    <property type="term" value="F:GDP-Man:Man(1)GlcNAc(2)-PP-Dol alpha-1,3-mannosyltransferase activity"/>
    <property type="evidence" value="ECO:0007669"/>
    <property type="project" value="InterPro"/>
</dbReference>
<evidence type="ECO:0000313" key="4">
    <source>
        <dbReference type="Proteomes" id="UP000437748"/>
    </source>
</evidence>
<feature type="domain" description="Glycosyl transferase family 1" evidence="2">
    <location>
        <begin position="232"/>
        <end position="357"/>
    </location>
</feature>
<dbReference type="AlphaFoldDB" id="A0A6N6VX04"/>
<dbReference type="SUPFAM" id="SSF53756">
    <property type="entry name" value="UDP-Glycosyltransferase/glycogen phosphorylase"/>
    <property type="match status" value="1"/>
</dbReference>
<evidence type="ECO:0000256" key="1">
    <source>
        <dbReference type="ARBA" id="ARBA00022679"/>
    </source>
</evidence>
<gene>
    <name evidence="3" type="ORF">GCL60_03555</name>
</gene>
<dbReference type="OrthoDB" id="6194329at2"/>
<dbReference type="GO" id="GO:0012505">
    <property type="term" value="C:endomembrane system"/>
    <property type="evidence" value="ECO:0007669"/>
    <property type="project" value="TreeGrafter"/>
</dbReference>
<dbReference type="InterPro" id="IPR027054">
    <property type="entry name" value="ALG2"/>
</dbReference>
<evidence type="ECO:0000313" key="3">
    <source>
        <dbReference type="EMBL" id="KAB8041023.1"/>
    </source>
</evidence>
<name>A0A6N6VX04_9BACT</name>